<keyword evidence="7 10" id="KW-0539">Nucleus</keyword>
<evidence type="ECO:0000313" key="14">
    <source>
        <dbReference type="EnsemblMetazoa" id="ACUA026622-PA"/>
    </source>
</evidence>
<dbReference type="Proteomes" id="UP000075883">
    <property type="component" value="Unassembled WGS sequence"/>
</dbReference>
<dbReference type="EMBL" id="AXCM01001604">
    <property type="status" value="NOT_ANNOTATED_CDS"/>
    <property type="molecule type" value="Genomic_DNA"/>
</dbReference>
<comment type="function">
    <text evidence="10">Acts as a component of the essential kinetochore-associated NDC80 complex, which is required for chromosome segregation and spindle checkpoint activity.</text>
</comment>
<keyword evidence="6 11" id="KW-0175">Coiled coil</keyword>
<keyword evidence="15" id="KW-1185">Reference proteome</keyword>
<evidence type="ECO:0000256" key="8">
    <source>
        <dbReference type="ARBA" id="ARBA00023306"/>
    </source>
</evidence>
<feature type="compositionally biased region" description="Polar residues" evidence="12">
    <location>
        <begin position="73"/>
        <end position="91"/>
    </location>
</feature>
<accession>A0A182MUM9</accession>
<evidence type="ECO:0000256" key="6">
    <source>
        <dbReference type="ARBA" id="ARBA00023054"/>
    </source>
</evidence>
<protein>
    <recommendedName>
        <fullName evidence="10">Kinetochore protein NDC80</fullName>
    </recommendedName>
</protein>
<dbReference type="EnsemblMetazoa" id="ACUA026622-RA">
    <property type="protein sequence ID" value="ACUA026622-PA"/>
    <property type="gene ID" value="ACUA026622"/>
</dbReference>
<keyword evidence="5 10" id="KW-0995">Kinetochore</keyword>
<dbReference type="InterPro" id="IPR038273">
    <property type="entry name" value="Ndc80_sf"/>
</dbReference>
<dbReference type="PANTHER" id="PTHR10643">
    <property type="entry name" value="KINETOCHORE PROTEIN NDC80"/>
    <property type="match status" value="1"/>
</dbReference>
<evidence type="ECO:0000256" key="7">
    <source>
        <dbReference type="ARBA" id="ARBA00023242"/>
    </source>
</evidence>
<evidence type="ECO:0000256" key="12">
    <source>
        <dbReference type="SAM" id="MobiDB-lite"/>
    </source>
</evidence>
<dbReference type="AlphaFoldDB" id="A0A182MUM9"/>
<evidence type="ECO:0000256" key="5">
    <source>
        <dbReference type="ARBA" id="ARBA00022838"/>
    </source>
</evidence>
<dbReference type="Gene3D" id="1.10.418.30">
    <property type="entry name" value="Ncd80 complex, Ncd80 subunit"/>
    <property type="match status" value="1"/>
</dbReference>
<dbReference type="Pfam" id="PF03801">
    <property type="entry name" value="Ndc80_HEC"/>
    <property type="match status" value="1"/>
</dbReference>
<keyword evidence="9 10" id="KW-0137">Centromere</keyword>
<reference evidence="14" key="2">
    <citation type="submission" date="2020-05" db="UniProtKB">
        <authorList>
            <consortium name="EnsemblMetazoa"/>
        </authorList>
    </citation>
    <scope>IDENTIFICATION</scope>
    <source>
        <strain evidence="14">A-37</strain>
    </source>
</reference>
<reference evidence="15" key="1">
    <citation type="submission" date="2013-09" db="EMBL/GenBank/DDBJ databases">
        <title>The Genome Sequence of Anopheles culicifacies species A.</title>
        <authorList>
            <consortium name="The Broad Institute Genomics Platform"/>
            <person name="Neafsey D.E."/>
            <person name="Besansky N."/>
            <person name="Howell P."/>
            <person name="Walton C."/>
            <person name="Young S.K."/>
            <person name="Zeng Q."/>
            <person name="Gargeya S."/>
            <person name="Fitzgerald M."/>
            <person name="Haas B."/>
            <person name="Abouelleil A."/>
            <person name="Allen A.W."/>
            <person name="Alvarado L."/>
            <person name="Arachchi H.M."/>
            <person name="Berlin A.M."/>
            <person name="Chapman S.B."/>
            <person name="Gainer-Dewar J."/>
            <person name="Goldberg J."/>
            <person name="Griggs A."/>
            <person name="Gujja S."/>
            <person name="Hansen M."/>
            <person name="Howarth C."/>
            <person name="Imamovic A."/>
            <person name="Ireland A."/>
            <person name="Larimer J."/>
            <person name="McCowan C."/>
            <person name="Murphy C."/>
            <person name="Pearson M."/>
            <person name="Poon T.W."/>
            <person name="Priest M."/>
            <person name="Roberts A."/>
            <person name="Saif S."/>
            <person name="Shea T."/>
            <person name="Sisk P."/>
            <person name="Sykes S."/>
            <person name="Wortman J."/>
            <person name="Nusbaum C."/>
            <person name="Birren B."/>
        </authorList>
    </citation>
    <scope>NUCLEOTIDE SEQUENCE [LARGE SCALE GENOMIC DNA]</scope>
    <source>
        <strain evidence="15">A-37</strain>
    </source>
</reference>
<feature type="coiled-coil region" evidence="11">
    <location>
        <begin position="325"/>
        <end position="359"/>
    </location>
</feature>
<dbReference type="InterPro" id="IPR005550">
    <property type="entry name" value="Kinetochore_Ndc80"/>
</dbReference>
<dbReference type="PANTHER" id="PTHR10643:SF2">
    <property type="entry name" value="KINETOCHORE PROTEIN NDC80 HOMOLOG"/>
    <property type="match status" value="1"/>
</dbReference>
<proteinExistence type="inferred from homology"/>
<evidence type="ECO:0000256" key="9">
    <source>
        <dbReference type="ARBA" id="ARBA00023328"/>
    </source>
</evidence>
<evidence type="ECO:0000256" key="2">
    <source>
        <dbReference type="ARBA" id="ARBA00022454"/>
    </source>
</evidence>
<feature type="region of interest" description="Disordered" evidence="12">
    <location>
        <begin position="1"/>
        <end position="107"/>
    </location>
</feature>
<evidence type="ECO:0000313" key="15">
    <source>
        <dbReference type="Proteomes" id="UP000075883"/>
    </source>
</evidence>
<evidence type="ECO:0000256" key="11">
    <source>
        <dbReference type="SAM" id="Coils"/>
    </source>
</evidence>
<evidence type="ECO:0000256" key="10">
    <source>
        <dbReference type="RuleBase" id="RU368072"/>
    </source>
</evidence>
<keyword evidence="8 10" id="KW-0131">Cell cycle</keyword>
<dbReference type="GO" id="GO:0031262">
    <property type="term" value="C:Ndc80 complex"/>
    <property type="evidence" value="ECO:0007669"/>
    <property type="project" value="UniProtKB-UniRule"/>
</dbReference>
<evidence type="ECO:0000256" key="3">
    <source>
        <dbReference type="ARBA" id="ARBA00022618"/>
    </source>
</evidence>
<keyword evidence="2 10" id="KW-0158">Chromosome</keyword>
<evidence type="ECO:0000256" key="4">
    <source>
        <dbReference type="ARBA" id="ARBA00022776"/>
    </source>
</evidence>
<dbReference type="GO" id="GO:0051315">
    <property type="term" value="P:attachment of mitotic spindle microtubules to kinetochore"/>
    <property type="evidence" value="ECO:0007669"/>
    <property type="project" value="UniProtKB-UniRule"/>
</dbReference>
<evidence type="ECO:0000256" key="1">
    <source>
        <dbReference type="ARBA" id="ARBA00007050"/>
    </source>
</evidence>
<comment type="subunit">
    <text evidence="10">Component of the NDC80 complex.</text>
</comment>
<dbReference type="STRING" id="139723.A0A182MUM9"/>
<dbReference type="GO" id="GO:0005634">
    <property type="term" value="C:nucleus"/>
    <property type="evidence" value="ECO:0007669"/>
    <property type="project" value="UniProtKB-SubCell"/>
</dbReference>
<keyword evidence="4 10" id="KW-0498">Mitosis</keyword>
<feature type="domain" description="Kinetochore protein Ndc80 CH" evidence="13">
    <location>
        <begin position="126"/>
        <end position="226"/>
    </location>
</feature>
<sequence length="685" mass="78573">MSSTKRITMPRRTQEFETLAPQSSVKKPHSRVSRIAQPVRKSSKLSGLGQFGENGRSRSVERGLNIPPVGGPSTATKKSLNPRSSSATPQLRTPLRSMGHSGLNAENIPSFSIPSTVERERCPVDARQIFDYLSQANVPDLPKEFIERANIKTMSMKQFLIIIAHLLRQIGGSRYKIGANFIDDIMKAITELQCPFTINKSMLKTPSAPHSIHQVVTMLSWLIQLAAPPALSSEWAPNYDHASEFPSPGYTQFFFQSSIESFHLWNLKREEEFGAQVEAMVDRLVAEKTGGLSQEQVLVRTEEIRKQLEAINADRSQGKTREQSFDGVQREVLEKERIVKQLTEEKNRLSTQYEHLGSEYCQRQDQYYDCENAIRKVKEQLARQEMTTKERDNLQTVIAHGRNLVAAKRNAITILDEESSDHQITLSRLIKQKINLASELNSKLYNFSNAIKPDIQFTPIEISLTSGNYPKLEQTLLALEQQLADVFRQYRDLYLRHSQQKLHLEQQVSDVQLIITPLESKIAKQTERLQQLQQQRETIARELVALAERVNERETYQQRSKQQDVCMEQVRKQLDSNRIAIEKLTHEKQQLMEEGLERCRQALDDRQRKLVIFRTHVESCEAIMKDLMAPIVSLLEFLHYAQRLILKLGYFTVQTFVVFEVRPLHVILYLAEGRQGIDTVQIGGQ</sequence>
<keyword evidence="3 10" id="KW-0132">Cell division</keyword>
<organism evidence="14 15">
    <name type="scientific">Anopheles culicifacies</name>
    <dbReference type="NCBI Taxonomy" id="139723"/>
    <lineage>
        <taxon>Eukaryota</taxon>
        <taxon>Metazoa</taxon>
        <taxon>Ecdysozoa</taxon>
        <taxon>Arthropoda</taxon>
        <taxon>Hexapoda</taxon>
        <taxon>Insecta</taxon>
        <taxon>Pterygota</taxon>
        <taxon>Neoptera</taxon>
        <taxon>Endopterygota</taxon>
        <taxon>Diptera</taxon>
        <taxon>Nematocera</taxon>
        <taxon>Culicoidea</taxon>
        <taxon>Culicidae</taxon>
        <taxon>Anophelinae</taxon>
        <taxon>Anopheles</taxon>
        <taxon>culicifacies species complex</taxon>
    </lineage>
</organism>
<dbReference type="GO" id="GO:0051301">
    <property type="term" value="P:cell division"/>
    <property type="evidence" value="ECO:0007669"/>
    <property type="project" value="UniProtKB-UniRule"/>
</dbReference>
<evidence type="ECO:0000259" key="13">
    <source>
        <dbReference type="Pfam" id="PF03801"/>
    </source>
</evidence>
<dbReference type="VEuPathDB" id="VectorBase:ACUA026622"/>
<feature type="coiled-coil region" evidence="11">
    <location>
        <begin position="515"/>
        <end position="594"/>
    </location>
</feature>
<name>A0A182MUM9_9DIPT</name>
<comment type="subcellular location">
    <subcellularLocation>
        <location evidence="10">Chromosome</location>
        <location evidence="10">Centromere</location>
        <location evidence="10">Kinetochore</location>
    </subcellularLocation>
    <subcellularLocation>
        <location evidence="10">Nucleus</location>
    </subcellularLocation>
</comment>
<comment type="similarity">
    <text evidence="1 10">Belongs to the NDC80/HEC1 family.</text>
</comment>
<dbReference type="InterPro" id="IPR055260">
    <property type="entry name" value="Ndc80_CH"/>
</dbReference>